<dbReference type="Gene3D" id="2.160.10.10">
    <property type="entry name" value="Hexapeptide repeat proteins"/>
    <property type="match status" value="1"/>
</dbReference>
<comment type="caution">
    <text evidence="1">The sequence shown here is derived from an EMBL/GenBank/DDBJ whole genome shotgun (WGS) entry which is preliminary data.</text>
</comment>
<accession>A0ABQ1PHC9</accession>
<sequence>MKTFYTKIKPFIRRHGLILSIFRLPLRFFLKLGDRINTLRWRFLIKNIGEGSVIQLGVKIENPMRVRIGRNCFLTKGCALTSETAIGVLTLSEGVQINSNTRIDHTGDLLIGAGVLISENCVIYTHSHGYNPRSEPIAMPKIIGPGVWVGSQSIILENCQLVSANSIIAAGSVLTKSCTDRGIYGGVPAKLIKRLNE</sequence>
<dbReference type="EMBL" id="BMFF01000003">
    <property type="protein sequence ID" value="GGC97275.1"/>
    <property type="molecule type" value="Genomic_DNA"/>
</dbReference>
<dbReference type="PANTHER" id="PTHR23416">
    <property type="entry name" value="SIALIC ACID SYNTHASE-RELATED"/>
    <property type="match status" value="1"/>
</dbReference>
<proteinExistence type="predicted"/>
<organism evidence="1 2">
    <name type="scientific">Halopseudomonas salina</name>
    <dbReference type="NCBI Taxonomy" id="1323744"/>
    <lineage>
        <taxon>Bacteria</taxon>
        <taxon>Pseudomonadati</taxon>
        <taxon>Pseudomonadota</taxon>
        <taxon>Gammaproteobacteria</taxon>
        <taxon>Pseudomonadales</taxon>
        <taxon>Pseudomonadaceae</taxon>
        <taxon>Halopseudomonas</taxon>
    </lineage>
</organism>
<name>A0ABQ1PHC9_9GAMM</name>
<evidence type="ECO:0000313" key="1">
    <source>
        <dbReference type="EMBL" id="GGC97275.1"/>
    </source>
</evidence>
<keyword evidence="2" id="KW-1185">Reference proteome</keyword>
<gene>
    <name evidence="1" type="ORF">GCM10007418_15880</name>
</gene>
<dbReference type="InterPro" id="IPR051159">
    <property type="entry name" value="Hexapeptide_acetyltransf"/>
</dbReference>
<dbReference type="InterPro" id="IPR011004">
    <property type="entry name" value="Trimer_LpxA-like_sf"/>
</dbReference>
<reference evidence="2" key="1">
    <citation type="journal article" date="2019" name="Int. J. Syst. Evol. Microbiol.">
        <title>The Global Catalogue of Microorganisms (GCM) 10K type strain sequencing project: providing services to taxonomists for standard genome sequencing and annotation.</title>
        <authorList>
            <consortium name="The Broad Institute Genomics Platform"/>
            <consortium name="The Broad Institute Genome Sequencing Center for Infectious Disease"/>
            <person name="Wu L."/>
            <person name="Ma J."/>
        </authorList>
    </citation>
    <scope>NUCLEOTIDE SEQUENCE [LARGE SCALE GENOMIC DNA]</scope>
    <source>
        <strain evidence="2">CGMCC 1.12482</strain>
    </source>
</reference>
<dbReference type="Proteomes" id="UP000638188">
    <property type="component" value="Unassembled WGS sequence"/>
</dbReference>
<dbReference type="RefSeq" id="WP_150278558.1">
    <property type="nucleotide sequence ID" value="NZ_BMFF01000003.1"/>
</dbReference>
<evidence type="ECO:0000313" key="2">
    <source>
        <dbReference type="Proteomes" id="UP000638188"/>
    </source>
</evidence>
<protein>
    <submittedName>
        <fullName evidence="1">Acetyltransferase</fullName>
    </submittedName>
</protein>
<dbReference type="SUPFAM" id="SSF51161">
    <property type="entry name" value="Trimeric LpxA-like enzymes"/>
    <property type="match status" value="1"/>
</dbReference>
<dbReference type="CDD" id="cd04647">
    <property type="entry name" value="LbH_MAT_like"/>
    <property type="match status" value="1"/>
</dbReference>